<evidence type="ECO:0000259" key="1">
    <source>
        <dbReference type="Pfam" id="PF13556"/>
    </source>
</evidence>
<dbReference type="EMBL" id="CP023147">
    <property type="protein sequence ID" value="ASW91833.1"/>
    <property type="molecule type" value="Genomic_DNA"/>
</dbReference>
<gene>
    <name evidence="2" type="ORF">CKJ54_19640</name>
</gene>
<reference evidence="2 3" key="1">
    <citation type="submission" date="2017-08" db="EMBL/GenBank/DDBJ databases">
        <title>Phylogentic analysis of Mycobacterium avium complex whole genomes.</title>
        <authorList>
            <person name="Caverly L.J."/>
            <person name="Spilker T."/>
            <person name="LiPuma J."/>
        </authorList>
    </citation>
    <scope>NUCLEOTIDE SEQUENCE [LARGE SCALE GENOMIC DNA]</scope>
    <source>
        <strain evidence="2 3">FLAC0026</strain>
    </source>
</reference>
<dbReference type="KEGG" id="mmal:CKJ54_19640"/>
<dbReference type="Pfam" id="PF13556">
    <property type="entry name" value="HTH_30"/>
    <property type="match status" value="1"/>
</dbReference>
<organism evidence="2 3">
    <name type="scientific">Mycobacterium marseillense</name>
    <dbReference type="NCBI Taxonomy" id="701042"/>
    <lineage>
        <taxon>Bacteria</taxon>
        <taxon>Bacillati</taxon>
        <taxon>Actinomycetota</taxon>
        <taxon>Actinomycetes</taxon>
        <taxon>Mycobacteriales</taxon>
        <taxon>Mycobacteriaceae</taxon>
        <taxon>Mycobacterium</taxon>
        <taxon>Mycobacterium avium complex (MAC)</taxon>
    </lineage>
</organism>
<feature type="domain" description="PucR C-terminal helix-turn-helix" evidence="1">
    <location>
        <begin position="308"/>
        <end position="363"/>
    </location>
</feature>
<dbReference type="PANTHER" id="PTHR33744:SF7">
    <property type="entry name" value="PUCR FAMILY TRANSCRIPTIONAL REGULATOR"/>
    <property type="match status" value="1"/>
</dbReference>
<name>A0AAD0E0N7_9MYCO</name>
<dbReference type="InterPro" id="IPR042070">
    <property type="entry name" value="PucR_C-HTH_sf"/>
</dbReference>
<protein>
    <submittedName>
        <fullName evidence="2">PucR protein</fullName>
    </submittedName>
</protein>
<sequence length="380" mass="40615">MSADPVRMSELGSDSASVLRIISHFDQLHESAADADTVVRRAALLAECPVGARWASGTVIRYDAAGRLEPGGDPRPAPAPADEPSVWLERDAPAHALDPVLLDRLGHTLRVVPTRTGASGELHIGDPALLEVVLSGKERREDRVRAVRLLGLDETRNLCVLAVSAHSPPEALRIIAHQLPGSSVRSTAIGNATAVLCQGAIDTRALSDGLESAITTAFPGRRTVGSNRGPWVGIGASVEALGAATSWHQALGALRFASSTGYGRRAVAYERLSALELLADIPLDRVRRQRDVVRINEIAASPAGALDVDTVEAFFVFGSLRRTAAELHLHHSTVAARLAHVESQMGWDLNDPMDRFTATLVLMIRRIALSSTELDEPEQA</sequence>
<dbReference type="RefSeq" id="WP_095577721.1">
    <property type="nucleotide sequence ID" value="NZ_CP023147.1"/>
</dbReference>
<dbReference type="InterPro" id="IPR051448">
    <property type="entry name" value="CdaR-like_regulators"/>
</dbReference>
<accession>A0AAD0E0N7</accession>
<dbReference type="Gene3D" id="1.10.10.2840">
    <property type="entry name" value="PucR C-terminal helix-turn-helix domain"/>
    <property type="match status" value="1"/>
</dbReference>
<dbReference type="Proteomes" id="UP000216246">
    <property type="component" value="Chromosome"/>
</dbReference>
<evidence type="ECO:0000313" key="2">
    <source>
        <dbReference type="EMBL" id="ASW91833.1"/>
    </source>
</evidence>
<dbReference type="InterPro" id="IPR025736">
    <property type="entry name" value="PucR_C-HTH_dom"/>
</dbReference>
<proteinExistence type="predicted"/>
<dbReference type="PANTHER" id="PTHR33744">
    <property type="entry name" value="CARBOHYDRATE DIACID REGULATOR"/>
    <property type="match status" value="1"/>
</dbReference>
<dbReference type="AlphaFoldDB" id="A0AAD0E0N7"/>
<evidence type="ECO:0000313" key="3">
    <source>
        <dbReference type="Proteomes" id="UP000216246"/>
    </source>
</evidence>